<feature type="domain" description="EamA" evidence="2">
    <location>
        <begin position="158"/>
        <end position="285"/>
    </location>
</feature>
<name>A0A4R6Y6N8_9BURK</name>
<feature type="transmembrane region" description="Helical" evidence="1">
    <location>
        <begin position="274"/>
        <end position="292"/>
    </location>
</feature>
<organism evidence="3 4">
    <name type="scientific">Hydromonas duriensis</name>
    <dbReference type="NCBI Taxonomy" id="1527608"/>
    <lineage>
        <taxon>Bacteria</taxon>
        <taxon>Pseudomonadati</taxon>
        <taxon>Pseudomonadota</taxon>
        <taxon>Betaproteobacteria</taxon>
        <taxon>Burkholderiales</taxon>
        <taxon>Burkholderiaceae</taxon>
        <taxon>Hydromonas</taxon>
    </lineage>
</organism>
<sequence>MFSLSKKSLSVLALLEVSIFWGLCWMGYRQLYSLGMSAMGAAVSTSLVATVVSGLLAKRALCAGEWRETPPSRLAMLMLSSAVGALGFTWGMVHGEVMRVMLLFYLMPVWTVILAHFVVKEKTNWAGWLGTGMGLMGAAFMLYDSKLGLPFPSSTAEWAGLTAGIGAGALNILVKQTPNIRADSLTFFLSLGGLILGLFLVCFEQGSHLPSSGNVWSAVFITMLMGCLLLLTNRMYQFGVKHLTSHQVVVILPFELVIGAVSSWLLAGELLSERALLGGVLILGAGMVSAWWSE</sequence>
<feature type="transmembrane region" description="Helical" evidence="1">
    <location>
        <begin position="155"/>
        <end position="173"/>
    </location>
</feature>
<feature type="transmembrane region" description="Helical" evidence="1">
    <location>
        <begin position="99"/>
        <end position="118"/>
    </location>
</feature>
<feature type="transmembrane region" description="Helical" evidence="1">
    <location>
        <begin position="215"/>
        <end position="236"/>
    </location>
</feature>
<evidence type="ECO:0000256" key="1">
    <source>
        <dbReference type="SAM" id="Phobius"/>
    </source>
</evidence>
<reference evidence="3 4" key="1">
    <citation type="submission" date="2019-03" db="EMBL/GenBank/DDBJ databases">
        <title>Genomic Encyclopedia of Type Strains, Phase IV (KMG-IV): sequencing the most valuable type-strain genomes for metagenomic binning, comparative biology and taxonomic classification.</title>
        <authorList>
            <person name="Goeker M."/>
        </authorList>
    </citation>
    <scope>NUCLEOTIDE SEQUENCE [LARGE SCALE GENOMIC DNA]</scope>
    <source>
        <strain evidence="3 4">DSM 102852</strain>
    </source>
</reference>
<dbReference type="RefSeq" id="WP_133620751.1">
    <property type="nucleotide sequence ID" value="NZ_SNZE01000016.1"/>
</dbReference>
<feature type="transmembrane region" description="Helical" evidence="1">
    <location>
        <begin position="34"/>
        <end position="53"/>
    </location>
</feature>
<dbReference type="InterPro" id="IPR037185">
    <property type="entry name" value="EmrE-like"/>
</dbReference>
<dbReference type="InterPro" id="IPR000620">
    <property type="entry name" value="EamA_dom"/>
</dbReference>
<dbReference type="EMBL" id="SNZE01000016">
    <property type="protein sequence ID" value="TDR30822.1"/>
    <property type="molecule type" value="Genomic_DNA"/>
</dbReference>
<keyword evidence="1" id="KW-1133">Transmembrane helix</keyword>
<dbReference type="SUPFAM" id="SSF103481">
    <property type="entry name" value="Multidrug resistance efflux transporter EmrE"/>
    <property type="match status" value="2"/>
</dbReference>
<keyword evidence="1" id="KW-0472">Membrane</keyword>
<accession>A0A4R6Y6N8</accession>
<feature type="transmembrane region" description="Helical" evidence="1">
    <location>
        <begin position="248"/>
        <end position="268"/>
    </location>
</feature>
<comment type="caution">
    <text evidence="3">The sequence shown here is derived from an EMBL/GenBank/DDBJ whole genome shotgun (WGS) entry which is preliminary data.</text>
</comment>
<dbReference type="Proteomes" id="UP000294480">
    <property type="component" value="Unassembled WGS sequence"/>
</dbReference>
<dbReference type="GO" id="GO:0016020">
    <property type="term" value="C:membrane"/>
    <property type="evidence" value="ECO:0007669"/>
    <property type="project" value="InterPro"/>
</dbReference>
<feature type="transmembrane region" description="Helical" evidence="1">
    <location>
        <begin position="185"/>
        <end position="203"/>
    </location>
</feature>
<feature type="domain" description="EamA" evidence="2">
    <location>
        <begin position="11"/>
        <end position="142"/>
    </location>
</feature>
<keyword evidence="4" id="KW-1185">Reference proteome</keyword>
<feature type="transmembrane region" description="Helical" evidence="1">
    <location>
        <begin position="9"/>
        <end position="28"/>
    </location>
</feature>
<feature type="transmembrane region" description="Helical" evidence="1">
    <location>
        <begin position="125"/>
        <end position="143"/>
    </location>
</feature>
<dbReference type="AlphaFoldDB" id="A0A4R6Y6N8"/>
<evidence type="ECO:0000313" key="4">
    <source>
        <dbReference type="Proteomes" id="UP000294480"/>
    </source>
</evidence>
<proteinExistence type="predicted"/>
<evidence type="ECO:0000313" key="3">
    <source>
        <dbReference type="EMBL" id="TDR30822.1"/>
    </source>
</evidence>
<dbReference type="OrthoDB" id="5295396at2"/>
<evidence type="ECO:0000259" key="2">
    <source>
        <dbReference type="Pfam" id="PF00892"/>
    </source>
</evidence>
<protein>
    <submittedName>
        <fullName evidence="3">EamA-like transporter family protein</fullName>
    </submittedName>
</protein>
<dbReference type="PANTHER" id="PTHR22911">
    <property type="entry name" value="ACYL-MALONYL CONDENSING ENZYME-RELATED"/>
    <property type="match status" value="1"/>
</dbReference>
<feature type="transmembrane region" description="Helical" evidence="1">
    <location>
        <begin position="74"/>
        <end position="93"/>
    </location>
</feature>
<keyword evidence="1" id="KW-0812">Transmembrane</keyword>
<gene>
    <name evidence="3" type="ORF">DFR44_11620</name>
</gene>
<dbReference type="Pfam" id="PF00892">
    <property type="entry name" value="EamA"/>
    <property type="match status" value="2"/>
</dbReference>